<keyword evidence="3" id="KW-1185">Reference proteome</keyword>
<dbReference type="RefSeq" id="WP_268943205.1">
    <property type="nucleotide sequence ID" value="NZ_JAPTYD010000029.1"/>
</dbReference>
<proteinExistence type="predicted"/>
<reference evidence="2" key="1">
    <citation type="submission" date="2022-12" db="EMBL/GenBank/DDBJ databases">
        <title>Paracoccus sp. EF6 isolated from a lake water.</title>
        <authorList>
            <person name="Liu H."/>
        </authorList>
    </citation>
    <scope>NUCLEOTIDE SEQUENCE</scope>
    <source>
        <strain evidence="2">EF6</strain>
    </source>
</reference>
<protein>
    <recommendedName>
        <fullName evidence="4">Peptidase S9A N-terminal domain-containing protein</fullName>
    </recommendedName>
</protein>
<evidence type="ECO:0000256" key="1">
    <source>
        <dbReference type="SAM" id="MobiDB-lite"/>
    </source>
</evidence>
<comment type="caution">
    <text evidence="2">The sequence shown here is derived from an EMBL/GenBank/DDBJ whole genome shotgun (WGS) entry which is preliminary data.</text>
</comment>
<dbReference type="Gene3D" id="3.40.50.1820">
    <property type="entry name" value="alpha/beta hydrolase"/>
    <property type="match status" value="1"/>
</dbReference>
<organism evidence="2 3">
    <name type="scientific">Paracoccus benzoatiresistens</name>
    <dbReference type="NCBI Taxonomy" id="2997341"/>
    <lineage>
        <taxon>Bacteria</taxon>
        <taxon>Pseudomonadati</taxon>
        <taxon>Pseudomonadota</taxon>
        <taxon>Alphaproteobacteria</taxon>
        <taxon>Rhodobacterales</taxon>
        <taxon>Paracoccaceae</taxon>
        <taxon>Paracoccus</taxon>
    </lineage>
</organism>
<dbReference type="SUPFAM" id="SSF50993">
    <property type="entry name" value="Peptidase/esterase 'gauge' domain"/>
    <property type="match status" value="1"/>
</dbReference>
<feature type="region of interest" description="Disordered" evidence="1">
    <location>
        <begin position="1"/>
        <end position="22"/>
    </location>
</feature>
<dbReference type="InterPro" id="IPR029058">
    <property type="entry name" value="AB_hydrolase_fold"/>
</dbReference>
<gene>
    <name evidence="2" type="ORF">OU682_16130</name>
</gene>
<dbReference type="Proteomes" id="UP001149822">
    <property type="component" value="Unassembled WGS sequence"/>
</dbReference>
<dbReference type="EMBL" id="JAPTYD010000029">
    <property type="protein sequence ID" value="MCZ0963145.1"/>
    <property type="molecule type" value="Genomic_DNA"/>
</dbReference>
<name>A0ABT4J7P4_9RHOB</name>
<accession>A0ABT4J7P4</accession>
<evidence type="ECO:0000313" key="3">
    <source>
        <dbReference type="Proteomes" id="UP001149822"/>
    </source>
</evidence>
<evidence type="ECO:0000313" key="2">
    <source>
        <dbReference type="EMBL" id="MCZ0963145.1"/>
    </source>
</evidence>
<evidence type="ECO:0008006" key="4">
    <source>
        <dbReference type="Google" id="ProtNLM"/>
    </source>
</evidence>
<sequence>MRPDEAWGRAGRTPWAGGTLSPFSPDRLARHLPLLRRATLVLLILTGAAHAAEELPMTYPETRKTDTVDTMSGVSVADPFRWLEADPRKDTELAD</sequence>